<evidence type="ECO:0000313" key="11">
    <source>
        <dbReference type="EMBL" id="MDA3616574.1"/>
    </source>
</evidence>
<evidence type="ECO:0000256" key="5">
    <source>
        <dbReference type="ARBA" id="ARBA00022827"/>
    </source>
</evidence>
<evidence type="ECO:0000256" key="2">
    <source>
        <dbReference type="ARBA" id="ARBA00022630"/>
    </source>
</evidence>
<dbReference type="CDD" id="cd00207">
    <property type="entry name" value="fer2"/>
    <property type="match status" value="1"/>
</dbReference>
<dbReference type="Gene3D" id="3.10.20.30">
    <property type="match status" value="1"/>
</dbReference>
<comment type="caution">
    <text evidence="11">The sequence shown here is derived from an EMBL/GenBank/DDBJ whole genome shotgun (WGS) entry which is preliminary data.</text>
</comment>
<evidence type="ECO:0000256" key="7">
    <source>
        <dbReference type="ARBA" id="ARBA00023004"/>
    </source>
</evidence>
<feature type="domain" description="FAD-binding FR-type" evidence="10">
    <location>
        <begin position="4"/>
        <end position="108"/>
    </location>
</feature>
<evidence type="ECO:0000256" key="8">
    <source>
        <dbReference type="ARBA" id="ARBA00023014"/>
    </source>
</evidence>
<protein>
    <submittedName>
        <fullName evidence="11">FAD-binding oxidoreductase</fullName>
    </submittedName>
</protein>
<dbReference type="InterPro" id="IPR008333">
    <property type="entry name" value="Cbr1-like_FAD-bd_dom"/>
</dbReference>
<evidence type="ECO:0000256" key="4">
    <source>
        <dbReference type="ARBA" id="ARBA00022723"/>
    </source>
</evidence>
<keyword evidence="4" id="KW-0479">Metal-binding</keyword>
<keyword evidence="7" id="KW-0408">Iron</keyword>
<dbReference type="Gene3D" id="2.40.30.10">
    <property type="entry name" value="Translation factors"/>
    <property type="match status" value="1"/>
</dbReference>
<accession>A0ABT4UPN6</accession>
<keyword evidence="3" id="KW-0001">2Fe-2S</keyword>
<dbReference type="Pfam" id="PF00175">
    <property type="entry name" value="NAD_binding_1"/>
    <property type="match status" value="1"/>
</dbReference>
<keyword evidence="5" id="KW-0274">FAD</keyword>
<dbReference type="SUPFAM" id="SSF54292">
    <property type="entry name" value="2Fe-2S ferredoxin-like"/>
    <property type="match status" value="1"/>
</dbReference>
<dbReference type="PRINTS" id="PR00406">
    <property type="entry name" value="CYTB5RDTASE"/>
</dbReference>
<dbReference type="EMBL" id="JAQGEF010000035">
    <property type="protein sequence ID" value="MDA3616574.1"/>
    <property type="molecule type" value="Genomic_DNA"/>
</dbReference>
<dbReference type="RefSeq" id="WP_407032904.1">
    <property type="nucleotide sequence ID" value="NZ_JAQGEF010000035.1"/>
</dbReference>
<keyword evidence="12" id="KW-1185">Reference proteome</keyword>
<dbReference type="SUPFAM" id="SSF52343">
    <property type="entry name" value="Ferredoxin reductase-like, C-terminal NADP-linked domain"/>
    <property type="match status" value="1"/>
</dbReference>
<comment type="cofactor">
    <cofactor evidence="1">
        <name>FAD</name>
        <dbReference type="ChEBI" id="CHEBI:57692"/>
    </cofactor>
</comment>
<dbReference type="InterPro" id="IPR017927">
    <property type="entry name" value="FAD-bd_FR_type"/>
</dbReference>
<organism evidence="11 12">
    <name type="scientific">Polluticaenibacter yanchengensis</name>
    <dbReference type="NCBI Taxonomy" id="3014562"/>
    <lineage>
        <taxon>Bacteria</taxon>
        <taxon>Pseudomonadati</taxon>
        <taxon>Bacteroidota</taxon>
        <taxon>Chitinophagia</taxon>
        <taxon>Chitinophagales</taxon>
        <taxon>Chitinophagaceae</taxon>
        <taxon>Polluticaenibacter</taxon>
    </lineage>
</organism>
<dbReference type="CDD" id="cd06214">
    <property type="entry name" value="PA_degradation_oxidoreductase_like"/>
    <property type="match status" value="1"/>
</dbReference>
<gene>
    <name evidence="11" type="ORF">O3P16_17310</name>
</gene>
<evidence type="ECO:0000256" key="3">
    <source>
        <dbReference type="ARBA" id="ARBA00022714"/>
    </source>
</evidence>
<dbReference type="PANTHER" id="PTHR47354:SF8">
    <property type="entry name" value="1,2-PHENYLACETYL-COA EPOXIDASE, SUBUNIT E"/>
    <property type="match status" value="1"/>
</dbReference>
<evidence type="ECO:0000259" key="10">
    <source>
        <dbReference type="PROSITE" id="PS51384"/>
    </source>
</evidence>
<keyword evidence="8" id="KW-0411">Iron-sulfur</keyword>
<dbReference type="PROSITE" id="PS51085">
    <property type="entry name" value="2FE2S_FER_2"/>
    <property type="match status" value="1"/>
</dbReference>
<dbReference type="InterPro" id="IPR039261">
    <property type="entry name" value="FNR_nucleotide-bd"/>
</dbReference>
<name>A0ABT4UPN6_9BACT</name>
<dbReference type="InterPro" id="IPR001041">
    <property type="entry name" value="2Fe-2S_ferredoxin-type"/>
</dbReference>
<dbReference type="Pfam" id="PF00111">
    <property type="entry name" value="Fer2"/>
    <property type="match status" value="1"/>
</dbReference>
<proteinExistence type="predicted"/>
<evidence type="ECO:0000256" key="6">
    <source>
        <dbReference type="ARBA" id="ARBA00023002"/>
    </source>
</evidence>
<feature type="domain" description="2Fe-2S ferredoxin-type" evidence="9">
    <location>
        <begin position="272"/>
        <end position="362"/>
    </location>
</feature>
<dbReference type="PANTHER" id="PTHR47354">
    <property type="entry name" value="NADH OXIDOREDUCTASE HCR"/>
    <property type="match status" value="1"/>
</dbReference>
<dbReference type="InterPro" id="IPR001433">
    <property type="entry name" value="OxRdtase_FAD/NAD-bd"/>
</dbReference>
<dbReference type="InterPro" id="IPR050415">
    <property type="entry name" value="MRET"/>
</dbReference>
<dbReference type="Proteomes" id="UP001210231">
    <property type="component" value="Unassembled WGS sequence"/>
</dbReference>
<dbReference type="InterPro" id="IPR012675">
    <property type="entry name" value="Beta-grasp_dom_sf"/>
</dbReference>
<evidence type="ECO:0000313" key="12">
    <source>
        <dbReference type="Proteomes" id="UP001210231"/>
    </source>
</evidence>
<dbReference type="PROSITE" id="PS51384">
    <property type="entry name" value="FAD_FR"/>
    <property type="match status" value="1"/>
</dbReference>
<keyword evidence="2" id="KW-0285">Flavoprotein</keyword>
<dbReference type="InterPro" id="IPR017938">
    <property type="entry name" value="Riboflavin_synthase-like_b-brl"/>
</dbReference>
<dbReference type="InterPro" id="IPR036010">
    <property type="entry name" value="2Fe-2S_ferredoxin-like_sf"/>
</dbReference>
<evidence type="ECO:0000259" key="9">
    <source>
        <dbReference type="PROSITE" id="PS51085"/>
    </source>
</evidence>
<dbReference type="Pfam" id="PF00970">
    <property type="entry name" value="FAD_binding_6"/>
    <property type="match status" value="1"/>
</dbReference>
<dbReference type="SUPFAM" id="SSF63380">
    <property type="entry name" value="Riboflavin synthase domain-like"/>
    <property type="match status" value="1"/>
</dbReference>
<evidence type="ECO:0000256" key="1">
    <source>
        <dbReference type="ARBA" id="ARBA00001974"/>
    </source>
</evidence>
<dbReference type="Gene3D" id="3.40.50.80">
    <property type="entry name" value="Nucleotide-binding domain of ferredoxin-NADP reductase (FNR) module"/>
    <property type="match status" value="1"/>
</dbReference>
<sequence>MIKNIFYALVVKRIEKLTKDSINISFDVPENLREIFNFESGQHLTLKLDIKGKEYRRNYSLCTSPAENEWSIIIKKVDGGVFSHFAFNNLKVGDIVEVLPPMGKFCFIVDFKADETHKNIVLIAAGSGITPIMSMLKYGLHKYPDIHFTLIYQNRHYNTIILNNEIHKLKNKYVNNLSVHHILSKEKIEGNINSGRLDADKMALIFTKLIPLPMVSDVFICGPFEMIDSVKEYLTAHKMDPKNIHYELFTAKSALVNKEAIQEKSEITGNQSVISITIDGQTHEFTTTNLHNNILDEALEHSVGLPYACKGGVCCTCKAKLEEGKVEMLTNFGLEPDEIANNYVLTCQCLPLTEKVVLNFDA</sequence>
<keyword evidence="6" id="KW-0560">Oxidoreductase</keyword>
<reference evidence="11 12" key="1">
    <citation type="submission" date="2022-12" db="EMBL/GenBank/DDBJ databases">
        <title>Chitinophagaceae gen. sp. nov., a new member of the family Chitinophagaceae, isolated from soil in a chemical factory.</title>
        <authorList>
            <person name="Ke Z."/>
        </authorList>
    </citation>
    <scope>NUCLEOTIDE SEQUENCE [LARGE SCALE GENOMIC DNA]</scope>
    <source>
        <strain evidence="11 12">LY-5</strain>
    </source>
</reference>